<name>A0A1L7WQB9_9HELO</name>
<feature type="transmembrane region" description="Helical" evidence="1">
    <location>
        <begin position="261"/>
        <end position="290"/>
    </location>
</feature>
<keyword evidence="3" id="KW-1185">Reference proteome</keyword>
<keyword evidence="1" id="KW-0472">Membrane</keyword>
<dbReference type="EMBL" id="FJOG01000005">
    <property type="protein sequence ID" value="CZR54947.1"/>
    <property type="molecule type" value="Genomic_DNA"/>
</dbReference>
<feature type="transmembrane region" description="Helical" evidence="1">
    <location>
        <begin position="199"/>
        <end position="224"/>
    </location>
</feature>
<protein>
    <submittedName>
        <fullName evidence="2">Uncharacterized protein</fullName>
    </submittedName>
</protein>
<feature type="transmembrane region" description="Helical" evidence="1">
    <location>
        <begin position="168"/>
        <end position="187"/>
    </location>
</feature>
<evidence type="ECO:0000313" key="2">
    <source>
        <dbReference type="EMBL" id="CZR54947.1"/>
    </source>
</evidence>
<gene>
    <name evidence="2" type="ORF">PAC_04832</name>
</gene>
<keyword evidence="1" id="KW-0812">Transmembrane</keyword>
<evidence type="ECO:0000256" key="1">
    <source>
        <dbReference type="SAM" id="Phobius"/>
    </source>
</evidence>
<evidence type="ECO:0000313" key="3">
    <source>
        <dbReference type="Proteomes" id="UP000184330"/>
    </source>
</evidence>
<dbReference type="AlphaFoldDB" id="A0A1L7WQB9"/>
<feature type="transmembrane region" description="Helical" evidence="1">
    <location>
        <begin position="21"/>
        <end position="47"/>
    </location>
</feature>
<reference evidence="2 3" key="1">
    <citation type="submission" date="2016-03" db="EMBL/GenBank/DDBJ databases">
        <authorList>
            <person name="Ploux O."/>
        </authorList>
    </citation>
    <scope>NUCLEOTIDE SEQUENCE [LARGE SCALE GENOMIC DNA]</scope>
    <source>
        <strain evidence="2 3">UAMH 11012</strain>
    </source>
</reference>
<dbReference type="OrthoDB" id="4590557at2759"/>
<sequence length="309" mass="33482">MEKREGCSASKLLGLRESKGLRIWLIVATFLSIIANFIVVIGCMSPATLPLHLYRVDRPALASALSNISHLNLTELDSPELPDSWYWGMSGVCAVYKAEDSTHCWRSFPPTTGLDELVEMSLKSHLGNASDTNDTQPVLSAWKEASSISNINSSKKRTHFITSSKGSATLAILSLLVGIGLFCISVASMTERFKEKPKLWILYLISILDGSMFLGSGIMSILAIKSSFCSILFSPKAESLNTGLLDGPGIDVLFGGVFLKFAAVGILLVGFLIVVFLSLMFAVACCAACCGGERRYYIDADTHHELVEV</sequence>
<keyword evidence="1" id="KW-1133">Transmembrane helix</keyword>
<accession>A0A1L7WQB9</accession>
<organism evidence="2 3">
    <name type="scientific">Phialocephala subalpina</name>
    <dbReference type="NCBI Taxonomy" id="576137"/>
    <lineage>
        <taxon>Eukaryota</taxon>
        <taxon>Fungi</taxon>
        <taxon>Dikarya</taxon>
        <taxon>Ascomycota</taxon>
        <taxon>Pezizomycotina</taxon>
        <taxon>Leotiomycetes</taxon>
        <taxon>Helotiales</taxon>
        <taxon>Mollisiaceae</taxon>
        <taxon>Phialocephala</taxon>
        <taxon>Phialocephala fortinii species complex</taxon>
    </lineage>
</organism>
<dbReference type="Proteomes" id="UP000184330">
    <property type="component" value="Unassembled WGS sequence"/>
</dbReference>
<proteinExistence type="predicted"/>